<evidence type="ECO:0000313" key="2">
    <source>
        <dbReference type="Proteomes" id="UP000309138"/>
    </source>
</evidence>
<dbReference type="AlphaFoldDB" id="A0A4U1L202"/>
<dbReference type="RefSeq" id="WP_136942183.1">
    <property type="nucleotide sequence ID" value="NZ_SWKR01000002.1"/>
</dbReference>
<gene>
    <name evidence="1" type="ORF">FBR43_05315</name>
</gene>
<evidence type="ECO:0000313" key="1">
    <source>
        <dbReference type="EMBL" id="TKD50240.1"/>
    </source>
</evidence>
<proteinExistence type="predicted"/>
<dbReference type="Proteomes" id="UP000309138">
    <property type="component" value="Unassembled WGS sequence"/>
</dbReference>
<protein>
    <submittedName>
        <fullName evidence="1">Uncharacterized protein</fullName>
    </submittedName>
</protein>
<name>A0A4U1L202_9SPHN</name>
<comment type="caution">
    <text evidence="1">The sequence shown here is derived from an EMBL/GenBank/DDBJ whole genome shotgun (WGS) entry which is preliminary data.</text>
</comment>
<sequence length="66" mass="7900">MTEAVDRPFEWRWRILQDGYQVAGGVCHDKRFMLSEMSHYAELYSQEGTVTLETRTGKNKWRRHLP</sequence>
<keyword evidence="2" id="KW-1185">Reference proteome</keyword>
<reference evidence="1 2" key="1">
    <citation type="submission" date="2019-04" db="EMBL/GenBank/DDBJ databases">
        <authorList>
            <person name="Yang Y."/>
            <person name="Wei D."/>
        </authorList>
    </citation>
    <scope>NUCLEOTIDE SEQUENCE [LARGE SCALE GENOMIC DNA]</scope>
    <source>
        <strain evidence="1 2">L-1-4w-11</strain>
    </source>
</reference>
<accession>A0A4U1L202</accession>
<dbReference type="EMBL" id="SWKR01000002">
    <property type="protein sequence ID" value="TKD50240.1"/>
    <property type="molecule type" value="Genomic_DNA"/>
</dbReference>
<organism evidence="1 2">
    <name type="scientific">Sphingomonas baiyangensis</name>
    <dbReference type="NCBI Taxonomy" id="2572576"/>
    <lineage>
        <taxon>Bacteria</taxon>
        <taxon>Pseudomonadati</taxon>
        <taxon>Pseudomonadota</taxon>
        <taxon>Alphaproteobacteria</taxon>
        <taxon>Sphingomonadales</taxon>
        <taxon>Sphingomonadaceae</taxon>
        <taxon>Sphingomonas</taxon>
    </lineage>
</organism>